<accession>A0A5C0VKX6</accession>
<dbReference type="AlphaFoldDB" id="A0A5C0VKX6"/>
<dbReference type="GO" id="GO:0016740">
    <property type="term" value="F:transferase activity"/>
    <property type="evidence" value="ECO:0007669"/>
    <property type="project" value="UniProtKB-KW"/>
</dbReference>
<gene>
    <name evidence="1" type="ORF">FYC62_14800</name>
</gene>
<dbReference type="Gene3D" id="1.20.120.330">
    <property type="entry name" value="Nucleotidyltransferases domain 2"/>
    <property type="match status" value="1"/>
</dbReference>
<sequence>MEQDIRWEQRFSNYVKALQKLTQSIEYIKNNHANRKELVDRDFVLNEMLREGLIQRFEYTHELAWNVMKDYAIYQGNSSVGGSRDASREAFQLQLIADGNVWMDMISSRNKTSHTYNEETAEEIFSKIIQQYYPAFIAFKNKMEEKKSE</sequence>
<organism evidence="1 2">
    <name type="scientific">Pedobacter aquae</name>
    <dbReference type="NCBI Taxonomy" id="2605747"/>
    <lineage>
        <taxon>Bacteria</taxon>
        <taxon>Pseudomonadati</taxon>
        <taxon>Bacteroidota</taxon>
        <taxon>Sphingobacteriia</taxon>
        <taxon>Sphingobacteriales</taxon>
        <taxon>Sphingobacteriaceae</taxon>
        <taxon>Pedobacter</taxon>
    </lineage>
</organism>
<keyword evidence="1" id="KW-0808">Transferase</keyword>
<evidence type="ECO:0000313" key="1">
    <source>
        <dbReference type="EMBL" id="QEK52789.1"/>
    </source>
</evidence>
<dbReference type="InterPro" id="IPR010235">
    <property type="entry name" value="HepT"/>
</dbReference>
<keyword evidence="2" id="KW-1185">Reference proteome</keyword>
<evidence type="ECO:0000313" key="2">
    <source>
        <dbReference type="Proteomes" id="UP000323653"/>
    </source>
</evidence>
<dbReference type="EMBL" id="CP043329">
    <property type="protein sequence ID" value="QEK52789.1"/>
    <property type="molecule type" value="Genomic_DNA"/>
</dbReference>
<dbReference type="KEGG" id="pej:FYC62_14800"/>
<dbReference type="Proteomes" id="UP000323653">
    <property type="component" value="Chromosome"/>
</dbReference>
<name>A0A5C0VKX6_9SPHI</name>
<dbReference type="NCBIfam" id="TIGR01987">
    <property type="entry name" value="HI0074"/>
    <property type="match status" value="1"/>
</dbReference>
<dbReference type="RefSeq" id="WP_039453452.1">
    <property type="nucleotide sequence ID" value="NZ_CP043329.1"/>
</dbReference>
<reference evidence="1 2" key="1">
    <citation type="submission" date="2019-08" db="EMBL/GenBank/DDBJ databases">
        <title>Pedobacter sp. nov., isolated from Han river, South Korea.</title>
        <authorList>
            <person name="Lee D.-H."/>
            <person name="Kim Y.-S."/>
            <person name="Hwang E.-M."/>
            <person name="Le Tran T.C."/>
            <person name="Cha C.-J."/>
        </authorList>
    </citation>
    <scope>NUCLEOTIDE SEQUENCE [LARGE SCALE GENOMIC DNA]</scope>
    <source>
        <strain evidence="1 2">CJ43</strain>
    </source>
</reference>
<protein>
    <submittedName>
        <fullName evidence="1">Nucleotidyltransferase</fullName>
    </submittedName>
</protein>
<dbReference type="SUPFAM" id="SSF81593">
    <property type="entry name" value="Nucleotidyltransferase substrate binding subunit/domain"/>
    <property type="match status" value="1"/>
</dbReference>
<dbReference type="Pfam" id="PF08780">
    <property type="entry name" value="NTase_sub_bind"/>
    <property type="match status" value="1"/>
</dbReference>
<proteinExistence type="predicted"/>